<sequence>MLTSESRPDTCPVRSELATSTINEESWEPIAISKASDRTLRSHQGMGDEFLSSLVRRPLILPQLSAAMEKPERTLELYRTPSRNLRPVSGYTLTHRLGPIVRINICREVSPCAASASKNQAPGCCLQSPASDRPSARLRHRSGDFPIHSNCAR</sequence>
<dbReference type="Proteomes" id="UP000814140">
    <property type="component" value="Unassembled WGS sequence"/>
</dbReference>
<reference evidence="1" key="1">
    <citation type="submission" date="2021-03" db="EMBL/GenBank/DDBJ databases">
        <authorList>
            <consortium name="DOE Joint Genome Institute"/>
            <person name="Ahrendt S."/>
            <person name="Looney B.P."/>
            <person name="Miyauchi S."/>
            <person name="Morin E."/>
            <person name="Drula E."/>
            <person name="Courty P.E."/>
            <person name="Chicoki N."/>
            <person name="Fauchery L."/>
            <person name="Kohler A."/>
            <person name="Kuo A."/>
            <person name="Labutti K."/>
            <person name="Pangilinan J."/>
            <person name="Lipzen A."/>
            <person name="Riley R."/>
            <person name="Andreopoulos W."/>
            <person name="He G."/>
            <person name="Johnson J."/>
            <person name="Barry K.W."/>
            <person name="Grigoriev I.V."/>
            <person name="Nagy L."/>
            <person name="Hibbett D."/>
            <person name="Henrissat B."/>
            <person name="Matheny P.B."/>
            <person name="Labbe J."/>
            <person name="Martin F."/>
        </authorList>
    </citation>
    <scope>NUCLEOTIDE SEQUENCE</scope>
    <source>
        <strain evidence="1">HHB10654</strain>
    </source>
</reference>
<proteinExistence type="predicted"/>
<protein>
    <submittedName>
        <fullName evidence="1">Uncharacterized protein</fullName>
    </submittedName>
</protein>
<dbReference type="EMBL" id="MU277218">
    <property type="protein sequence ID" value="KAI0060557.1"/>
    <property type="molecule type" value="Genomic_DNA"/>
</dbReference>
<name>A0ACB8SWI0_9AGAM</name>
<reference evidence="1" key="2">
    <citation type="journal article" date="2022" name="New Phytol.">
        <title>Evolutionary transition to the ectomycorrhizal habit in the genomes of a hyperdiverse lineage of mushroom-forming fungi.</title>
        <authorList>
            <person name="Looney B."/>
            <person name="Miyauchi S."/>
            <person name="Morin E."/>
            <person name="Drula E."/>
            <person name="Courty P.E."/>
            <person name="Kohler A."/>
            <person name="Kuo A."/>
            <person name="LaButti K."/>
            <person name="Pangilinan J."/>
            <person name="Lipzen A."/>
            <person name="Riley R."/>
            <person name="Andreopoulos W."/>
            <person name="He G."/>
            <person name="Johnson J."/>
            <person name="Nolan M."/>
            <person name="Tritt A."/>
            <person name="Barry K.W."/>
            <person name="Grigoriev I.V."/>
            <person name="Nagy L.G."/>
            <person name="Hibbett D."/>
            <person name="Henrissat B."/>
            <person name="Matheny P.B."/>
            <person name="Labbe J."/>
            <person name="Martin F.M."/>
        </authorList>
    </citation>
    <scope>NUCLEOTIDE SEQUENCE</scope>
    <source>
        <strain evidence="1">HHB10654</strain>
    </source>
</reference>
<accession>A0ACB8SWI0</accession>
<gene>
    <name evidence="1" type="ORF">BV25DRAFT_941847</name>
</gene>
<organism evidence="1 2">
    <name type="scientific">Artomyces pyxidatus</name>
    <dbReference type="NCBI Taxonomy" id="48021"/>
    <lineage>
        <taxon>Eukaryota</taxon>
        <taxon>Fungi</taxon>
        <taxon>Dikarya</taxon>
        <taxon>Basidiomycota</taxon>
        <taxon>Agaricomycotina</taxon>
        <taxon>Agaricomycetes</taxon>
        <taxon>Russulales</taxon>
        <taxon>Auriscalpiaceae</taxon>
        <taxon>Artomyces</taxon>
    </lineage>
</organism>
<comment type="caution">
    <text evidence="1">The sequence shown here is derived from an EMBL/GenBank/DDBJ whole genome shotgun (WGS) entry which is preliminary data.</text>
</comment>
<keyword evidence="2" id="KW-1185">Reference proteome</keyword>
<evidence type="ECO:0000313" key="1">
    <source>
        <dbReference type="EMBL" id="KAI0060557.1"/>
    </source>
</evidence>
<evidence type="ECO:0000313" key="2">
    <source>
        <dbReference type="Proteomes" id="UP000814140"/>
    </source>
</evidence>